<organism evidence="11 12">
    <name type="scientific">Rhynchospora tenuis</name>
    <dbReference type="NCBI Taxonomy" id="198213"/>
    <lineage>
        <taxon>Eukaryota</taxon>
        <taxon>Viridiplantae</taxon>
        <taxon>Streptophyta</taxon>
        <taxon>Embryophyta</taxon>
        <taxon>Tracheophyta</taxon>
        <taxon>Spermatophyta</taxon>
        <taxon>Magnoliopsida</taxon>
        <taxon>Liliopsida</taxon>
        <taxon>Poales</taxon>
        <taxon>Cyperaceae</taxon>
        <taxon>Cyperoideae</taxon>
        <taxon>Rhynchosporeae</taxon>
        <taxon>Rhynchospora</taxon>
    </lineage>
</organism>
<comment type="similarity">
    <text evidence="2 8">Belongs to the Casparian strip membrane proteins (CASP) family.</text>
</comment>
<evidence type="ECO:0000256" key="6">
    <source>
        <dbReference type="ARBA" id="ARBA00022989"/>
    </source>
</evidence>
<feature type="transmembrane region" description="Helical" evidence="8">
    <location>
        <begin position="166"/>
        <end position="185"/>
    </location>
</feature>
<keyword evidence="5 8" id="KW-0812">Transmembrane</keyword>
<evidence type="ECO:0000313" key="12">
    <source>
        <dbReference type="Proteomes" id="UP001210211"/>
    </source>
</evidence>
<evidence type="ECO:0000256" key="8">
    <source>
        <dbReference type="RuleBase" id="RU361233"/>
    </source>
</evidence>
<dbReference type="PANTHER" id="PTHR33573:SF54">
    <property type="entry name" value="CASP-LIKE PROTEIN 4B2"/>
    <property type="match status" value="1"/>
</dbReference>
<evidence type="ECO:0000256" key="9">
    <source>
        <dbReference type="SAM" id="MobiDB-lite"/>
    </source>
</evidence>
<dbReference type="Proteomes" id="UP001210211">
    <property type="component" value="Unassembled WGS sequence"/>
</dbReference>
<gene>
    <name evidence="11" type="ORF">LUZ61_003277</name>
</gene>
<dbReference type="AlphaFoldDB" id="A0AAD5ZKH2"/>
<accession>A0AAD5ZKH2</accession>
<proteinExistence type="inferred from homology"/>
<feature type="transmembrane region" description="Helical" evidence="8">
    <location>
        <begin position="126"/>
        <end position="146"/>
    </location>
</feature>
<feature type="region of interest" description="Disordered" evidence="9">
    <location>
        <begin position="1"/>
        <end position="29"/>
    </location>
</feature>
<evidence type="ECO:0000256" key="1">
    <source>
        <dbReference type="ARBA" id="ARBA00004651"/>
    </source>
</evidence>
<protein>
    <recommendedName>
        <fullName evidence="8">CASP-like protein</fullName>
    </recommendedName>
</protein>
<evidence type="ECO:0000256" key="5">
    <source>
        <dbReference type="ARBA" id="ARBA00022692"/>
    </source>
</evidence>
<dbReference type="EMBL" id="JAMRDG010000001">
    <property type="protein sequence ID" value="KAJ3699572.1"/>
    <property type="molecule type" value="Genomic_DNA"/>
</dbReference>
<comment type="caution">
    <text evidence="11">The sequence shown here is derived from an EMBL/GenBank/DDBJ whole genome shotgun (WGS) entry which is preliminary data.</text>
</comment>
<evidence type="ECO:0000313" key="11">
    <source>
        <dbReference type="EMBL" id="KAJ3699572.1"/>
    </source>
</evidence>
<keyword evidence="6 8" id="KW-1133">Transmembrane helix</keyword>
<reference evidence="11 12" key="1">
    <citation type="journal article" date="2022" name="Cell">
        <title>Repeat-based holocentromeres influence genome architecture and karyotype evolution.</title>
        <authorList>
            <person name="Hofstatter P.G."/>
            <person name="Thangavel G."/>
            <person name="Lux T."/>
            <person name="Neumann P."/>
            <person name="Vondrak T."/>
            <person name="Novak P."/>
            <person name="Zhang M."/>
            <person name="Costa L."/>
            <person name="Castellani M."/>
            <person name="Scott A."/>
            <person name="Toegelov H."/>
            <person name="Fuchs J."/>
            <person name="Mata-Sucre Y."/>
            <person name="Dias Y."/>
            <person name="Vanzela A.L.L."/>
            <person name="Huettel B."/>
            <person name="Almeida C.C.S."/>
            <person name="Simkova H."/>
            <person name="Souza G."/>
            <person name="Pedrosa-Harand A."/>
            <person name="Macas J."/>
            <person name="Mayer K.F.X."/>
            <person name="Houben A."/>
            <person name="Marques A."/>
        </authorList>
    </citation>
    <scope>NUCLEOTIDE SEQUENCE [LARGE SCALE GENOMIC DNA]</scope>
    <source>
        <strain evidence="11">RhyTen1mFocal</strain>
    </source>
</reference>
<keyword evidence="12" id="KW-1185">Reference proteome</keyword>
<feature type="transmembrane region" description="Helical" evidence="8">
    <location>
        <begin position="83"/>
        <end position="99"/>
    </location>
</feature>
<evidence type="ECO:0000256" key="2">
    <source>
        <dbReference type="ARBA" id="ARBA00007651"/>
    </source>
</evidence>
<sequence>MAATLDGKANGLRPPLPLHTATNLDGGSRGATSVVHRWQREDLLEKSPLVLRALATLFSFLSFILLVSNKHGDWMEFDHFQEYRYLVAVSALAFVYSLVQSMRPHIHRFQESGDLMTVRSPGIGDFIGDQLVAYLLISALSAAIPITNRMRRAVVNIFTDSTTASISMAFLAFVVLAFSAIITGFKLSKQSYF</sequence>
<keyword evidence="7 8" id="KW-0472">Membrane</keyword>
<dbReference type="InterPro" id="IPR006702">
    <property type="entry name" value="CASP_dom"/>
</dbReference>
<dbReference type="PANTHER" id="PTHR33573">
    <property type="entry name" value="CASP-LIKE PROTEIN 4A4"/>
    <property type="match status" value="1"/>
</dbReference>
<dbReference type="Pfam" id="PF04535">
    <property type="entry name" value="CASP_dom"/>
    <property type="match status" value="1"/>
</dbReference>
<keyword evidence="4 8" id="KW-1003">Cell membrane</keyword>
<dbReference type="GO" id="GO:0005886">
    <property type="term" value="C:plasma membrane"/>
    <property type="evidence" value="ECO:0007669"/>
    <property type="project" value="UniProtKB-SubCell"/>
</dbReference>
<name>A0AAD5ZKH2_9POAL</name>
<comment type="subcellular location">
    <subcellularLocation>
        <location evidence="1 8">Cell membrane</location>
        <topology evidence="1 8">Multi-pass membrane protein</topology>
    </subcellularLocation>
</comment>
<comment type="subunit">
    <text evidence="3 8">Homodimer and heterodimers.</text>
</comment>
<evidence type="ECO:0000256" key="4">
    <source>
        <dbReference type="ARBA" id="ARBA00022475"/>
    </source>
</evidence>
<evidence type="ECO:0000256" key="7">
    <source>
        <dbReference type="ARBA" id="ARBA00023136"/>
    </source>
</evidence>
<evidence type="ECO:0000259" key="10">
    <source>
        <dbReference type="Pfam" id="PF04535"/>
    </source>
</evidence>
<feature type="transmembrane region" description="Helical" evidence="8">
    <location>
        <begin position="49"/>
        <end position="68"/>
    </location>
</feature>
<feature type="domain" description="Casparian strip membrane protein" evidence="10">
    <location>
        <begin position="44"/>
        <end position="175"/>
    </location>
</feature>
<evidence type="ECO:0000256" key="3">
    <source>
        <dbReference type="ARBA" id="ARBA00011489"/>
    </source>
</evidence>